<dbReference type="Gene3D" id="3.20.140.10">
    <property type="entry name" value="nicotinate phosphoribosyltransferase"/>
    <property type="match status" value="1"/>
</dbReference>
<dbReference type="SUPFAM" id="SSF51690">
    <property type="entry name" value="Nicotinate/Quinolinate PRTase C-terminal domain-like"/>
    <property type="match status" value="1"/>
</dbReference>
<dbReference type="InterPro" id="IPR041619">
    <property type="entry name" value="NAPRTase_C"/>
</dbReference>
<evidence type="ECO:0000259" key="12">
    <source>
        <dbReference type="Pfam" id="PF17956"/>
    </source>
</evidence>
<dbReference type="Pfam" id="PF17956">
    <property type="entry name" value="NAPRTase_C"/>
    <property type="match status" value="1"/>
</dbReference>
<comment type="function">
    <text evidence="9">Catalyzes the first step in the biosynthesis of NAD from nicotinic acid, the ATP-dependent synthesis of beta-nicotinate D-ribonucleotide from nicotinate and 5-phospho-D-ribose 1-phosphate.</text>
</comment>
<evidence type="ECO:0000256" key="2">
    <source>
        <dbReference type="ARBA" id="ARBA00010897"/>
    </source>
</evidence>
<name>A0ABW9H085_9FIRM</name>
<dbReference type="RefSeq" id="WP_408977441.1">
    <property type="nucleotide sequence ID" value="NZ_JBJUVG010000006.1"/>
</dbReference>
<dbReference type="PANTHER" id="PTHR11098:SF1">
    <property type="entry name" value="NICOTINATE PHOSPHORIBOSYLTRANSFERASE"/>
    <property type="match status" value="1"/>
</dbReference>
<sequence>MDKRNLTLLMDFYELTMGNGYFLKGLKDRVAVFDAYFRTLPDQGGFAIMAGLDQVIDYMEKLHFTPEDIAYLRQRNLFDEAFLDYLANFEFACDVWAVPEGTPVFPGEPLVTVRGPVIQAQMLETMTLLLLNHQCLIATKANRIVRAAQGRAVMEFGSRRAQGADAANYGARAAYIAGAVGSANTWTDREMGIPALGTMAHSWVQLFSSEYEAFKAYAEVYPQDCTLLIDTYDVLQSGVPNAIKVFDEVVVPAGYRPKGVRIDSGDIAYLSKRTRQMLDEAGYQDCAIVASGGLDEYLIRDLLLQGAKLDSFGVGERLITAKSDPVFGGVYKMVAVADETGALEPRIKISENVDKITTPGFKCTWRLFDRDTGKAIADVISLADETIPEDEPFTLFDPKAIWKRKEVDNFRAERLQVPIYEKGQLVYARPSVEAIRTYCQEKLDTLWEEVTRFENPHKYYVDFTYKLWQLREDMLMRHRV</sequence>
<evidence type="ECO:0000313" key="14">
    <source>
        <dbReference type="Proteomes" id="UP001631949"/>
    </source>
</evidence>
<dbReference type="SUPFAM" id="SSF54675">
    <property type="entry name" value="Nicotinate/Quinolinate PRTase N-terminal domain-like"/>
    <property type="match status" value="1"/>
</dbReference>
<dbReference type="InterPro" id="IPR040727">
    <property type="entry name" value="NAPRTase_N"/>
</dbReference>
<keyword evidence="7 9" id="KW-0808">Transferase</keyword>
<dbReference type="InterPro" id="IPR006405">
    <property type="entry name" value="Nic_PRibTrfase_pncB"/>
</dbReference>
<dbReference type="Proteomes" id="UP001631949">
    <property type="component" value="Unassembled WGS sequence"/>
</dbReference>
<feature type="domain" description="Nicotinate phosphoribosyltransferase C-terminal" evidence="12">
    <location>
        <begin position="362"/>
        <end position="471"/>
    </location>
</feature>
<evidence type="ECO:0000259" key="11">
    <source>
        <dbReference type="Pfam" id="PF17767"/>
    </source>
</evidence>
<comment type="caution">
    <text evidence="13">The sequence shown here is derived from an EMBL/GenBank/DDBJ whole genome shotgun (WGS) entry which is preliminary data.</text>
</comment>
<evidence type="ECO:0000256" key="3">
    <source>
        <dbReference type="ARBA" id="ARBA00013236"/>
    </source>
</evidence>
<keyword evidence="13" id="KW-0328">Glycosyltransferase</keyword>
<reference evidence="13 14" key="1">
    <citation type="journal article" date="2016" name="Int. J. Syst. Evol. Microbiol.">
        <title>Peptococcus simiae sp. nov., isolated from rhesus macaque faeces and emended description of the genus Peptococcus.</title>
        <authorList>
            <person name="Shkoporov A.N."/>
            <person name="Efimov B.A."/>
            <person name="Kondova I."/>
            <person name="Ouwerling B."/>
            <person name="Chaplin A.V."/>
            <person name="Shcherbakova V.A."/>
            <person name="Langermans J.A.M."/>
        </authorList>
    </citation>
    <scope>NUCLEOTIDE SEQUENCE [LARGE SCALE GENOMIC DNA]</scope>
    <source>
        <strain evidence="13 14">M108</strain>
    </source>
</reference>
<dbReference type="GO" id="GO:0004516">
    <property type="term" value="F:nicotinate phosphoribosyltransferase activity"/>
    <property type="evidence" value="ECO:0007669"/>
    <property type="project" value="UniProtKB-EC"/>
</dbReference>
<dbReference type="EMBL" id="JBJUVG010000006">
    <property type="protein sequence ID" value="MFM9413827.1"/>
    <property type="molecule type" value="Genomic_DNA"/>
</dbReference>
<keyword evidence="6 9" id="KW-0662">Pyridine nucleotide biosynthesis</keyword>
<dbReference type="GO" id="GO:0016757">
    <property type="term" value="F:glycosyltransferase activity"/>
    <property type="evidence" value="ECO:0007669"/>
    <property type="project" value="UniProtKB-KW"/>
</dbReference>
<evidence type="ECO:0000313" key="13">
    <source>
        <dbReference type="EMBL" id="MFM9413827.1"/>
    </source>
</evidence>
<dbReference type="NCBIfam" id="NF009131">
    <property type="entry name" value="PRK12484.1"/>
    <property type="match status" value="1"/>
</dbReference>
<comment type="PTM">
    <text evidence="9">Transiently phosphorylated on a His residue during the reaction cycle. Phosphorylation strongly increases the affinity for substrates and increases the rate of nicotinate D-ribonucleotide production. Dephosphorylation regenerates the low-affinity form of the enzyme, leading to product release.</text>
</comment>
<organism evidence="13 14">
    <name type="scientific">Peptococcus simiae</name>
    <dbReference type="NCBI Taxonomy" id="1643805"/>
    <lineage>
        <taxon>Bacteria</taxon>
        <taxon>Bacillati</taxon>
        <taxon>Bacillota</taxon>
        <taxon>Clostridia</taxon>
        <taxon>Eubacteriales</taxon>
        <taxon>Peptococcaceae</taxon>
        <taxon>Peptococcus</taxon>
    </lineage>
</organism>
<feature type="domain" description="Nicotinate/nicotinamide phosphoribosyltransferase" evidence="10">
    <location>
        <begin position="153"/>
        <end position="320"/>
    </location>
</feature>
<evidence type="ECO:0000256" key="4">
    <source>
        <dbReference type="ARBA" id="ARBA00022553"/>
    </source>
</evidence>
<evidence type="ECO:0000259" key="10">
    <source>
        <dbReference type="Pfam" id="PF04095"/>
    </source>
</evidence>
<dbReference type="PANTHER" id="PTHR11098">
    <property type="entry name" value="NICOTINATE PHOSPHORIBOSYLTRANSFERASE"/>
    <property type="match status" value="1"/>
</dbReference>
<keyword evidence="4" id="KW-0597">Phosphoprotein</keyword>
<dbReference type="NCBIfam" id="NF006695">
    <property type="entry name" value="PRK09243.1-2"/>
    <property type="match status" value="1"/>
</dbReference>
<dbReference type="InterPro" id="IPR036068">
    <property type="entry name" value="Nicotinate_pribotase-like_C"/>
</dbReference>
<feature type="domain" description="Nicotinate phosphoribosyltransferase N-terminal" evidence="11">
    <location>
        <begin position="8"/>
        <end position="132"/>
    </location>
</feature>
<keyword evidence="14" id="KW-1185">Reference proteome</keyword>
<dbReference type="Pfam" id="PF17767">
    <property type="entry name" value="NAPRTase_N"/>
    <property type="match status" value="1"/>
</dbReference>
<keyword evidence="5 9" id="KW-0436">Ligase</keyword>
<protein>
    <recommendedName>
        <fullName evidence="3 9">Nicotinate phosphoribosyltransferase</fullName>
        <ecNumber evidence="3 9">6.3.4.21</ecNumber>
    </recommendedName>
</protein>
<dbReference type="InterPro" id="IPR007229">
    <property type="entry name" value="Nic_PRibTrfase-Fam"/>
</dbReference>
<dbReference type="CDD" id="cd01570">
    <property type="entry name" value="NAPRTase_A"/>
    <property type="match status" value="1"/>
</dbReference>
<gene>
    <name evidence="13" type="ORF">ACKQTC_05565</name>
</gene>
<evidence type="ECO:0000256" key="6">
    <source>
        <dbReference type="ARBA" id="ARBA00022642"/>
    </source>
</evidence>
<dbReference type="Gene3D" id="3.20.20.70">
    <property type="entry name" value="Aldolase class I"/>
    <property type="match status" value="1"/>
</dbReference>
<comment type="pathway">
    <text evidence="1 9">Cofactor biosynthesis; NAD(+) biosynthesis; nicotinate D-ribonucleotide from nicotinate: step 1/1.</text>
</comment>
<evidence type="ECO:0000256" key="9">
    <source>
        <dbReference type="RuleBase" id="RU365100"/>
    </source>
</evidence>
<dbReference type="InterPro" id="IPR013785">
    <property type="entry name" value="Aldolase_TIM"/>
</dbReference>
<comment type="catalytic activity">
    <reaction evidence="8 9">
        <text>5-phospho-alpha-D-ribose 1-diphosphate + nicotinate + ATP + H2O = nicotinate beta-D-ribonucleotide + ADP + phosphate + diphosphate</text>
        <dbReference type="Rhea" id="RHEA:36163"/>
        <dbReference type="ChEBI" id="CHEBI:15377"/>
        <dbReference type="ChEBI" id="CHEBI:30616"/>
        <dbReference type="ChEBI" id="CHEBI:32544"/>
        <dbReference type="ChEBI" id="CHEBI:33019"/>
        <dbReference type="ChEBI" id="CHEBI:43474"/>
        <dbReference type="ChEBI" id="CHEBI:57502"/>
        <dbReference type="ChEBI" id="CHEBI:58017"/>
        <dbReference type="ChEBI" id="CHEBI:456216"/>
        <dbReference type="EC" id="6.3.4.21"/>
    </reaction>
</comment>
<evidence type="ECO:0000256" key="7">
    <source>
        <dbReference type="ARBA" id="ARBA00022679"/>
    </source>
</evidence>
<evidence type="ECO:0000256" key="1">
    <source>
        <dbReference type="ARBA" id="ARBA00004952"/>
    </source>
</evidence>
<accession>A0ABW9H085</accession>
<dbReference type="Pfam" id="PF04095">
    <property type="entry name" value="NAPRTase"/>
    <property type="match status" value="1"/>
</dbReference>
<proteinExistence type="inferred from homology"/>
<evidence type="ECO:0000256" key="8">
    <source>
        <dbReference type="ARBA" id="ARBA00048668"/>
    </source>
</evidence>
<dbReference type="NCBIfam" id="TIGR01513">
    <property type="entry name" value="NAPRTase_put"/>
    <property type="match status" value="1"/>
</dbReference>
<dbReference type="InterPro" id="IPR041525">
    <property type="entry name" value="N/Namide_PRibTrfase"/>
</dbReference>
<comment type="similarity">
    <text evidence="2 9">Belongs to the NAPRTase family.</text>
</comment>
<evidence type="ECO:0000256" key="5">
    <source>
        <dbReference type="ARBA" id="ARBA00022598"/>
    </source>
</evidence>
<dbReference type="EC" id="6.3.4.21" evidence="3 9"/>
<dbReference type="PIRSF" id="PIRSF000484">
    <property type="entry name" value="NAPRT"/>
    <property type="match status" value="1"/>
</dbReference>